<name>A0A516NV83_9NOCA</name>
<evidence type="ECO:0000313" key="2">
    <source>
        <dbReference type="Proteomes" id="UP000317039"/>
    </source>
</evidence>
<dbReference type="Proteomes" id="UP000317039">
    <property type="component" value="Chromosome"/>
</dbReference>
<reference evidence="1 2" key="1">
    <citation type="submission" date="2019-07" db="EMBL/GenBank/DDBJ databases">
        <title>Complete Genome Sequence and Methylome Analysis of Nocardia otitidis-caviarum NEB252.</title>
        <authorList>
            <person name="Fomenkov A."/>
            <person name="Anton B.P."/>
            <person name="Vincze T."/>
            <person name="Roberts R.J."/>
        </authorList>
    </citation>
    <scope>NUCLEOTIDE SEQUENCE [LARGE SCALE GENOMIC DNA]</scope>
    <source>
        <strain evidence="1 2">NEB252</strain>
    </source>
</reference>
<proteinExistence type="predicted"/>
<dbReference type="SUPFAM" id="SSF50346">
    <property type="entry name" value="PRC-barrel domain"/>
    <property type="match status" value="1"/>
</dbReference>
<dbReference type="InterPro" id="IPR011033">
    <property type="entry name" value="PRC_barrel-like_sf"/>
</dbReference>
<organism evidence="1 2">
    <name type="scientific">Nocardia otitidiscaviarum</name>
    <dbReference type="NCBI Taxonomy" id="1823"/>
    <lineage>
        <taxon>Bacteria</taxon>
        <taxon>Bacillati</taxon>
        <taxon>Actinomycetota</taxon>
        <taxon>Actinomycetes</taxon>
        <taxon>Mycobacteriales</taxon>
        <taxon>Nocardiaceae</taxon>
        <taxon>Nocardia</taxon>
    </lineage>
</organism>
<dbReference type="KEGG" id="nod:FOH10_32970"/>
<dbReference type="EMBL" id="CP041695">
    <property type="protein sequence ID" value="QDP82819.1"/>
    <property type="molecule type" value="Genomic_DNA"/>
</dbReference>
<evidence type="ECO:0000313" key="1">
    <source>
        <dbReference type="EMBL" id="QDP82819.1"/>
    </source>
</evidence>
<sequence>MKTWSGRAAVDLESELLDRQIVDPDGNAVGKVDDIAFDRDESGALRVSGLIVGPAALRAHLPPWFRIPLGMALGAGDRRSRTRQVPLAAVRKVDSAVHITADAARQAASPAEKWLRDTVIRRIPGSDHAS</sequence>
<accession>A0A516NV83</accession>
<evidence type="ECO:0008006" key="3">
    <source>
        <dbReference type="Google" id="ProtNLM"/>
    </source>
</evidence>
<protein>
    <recommendedName>
        <fullName evidence="3">PRC-barrel domain containing protein</fullName>
    </recommendedName>
</protein>
<gene>
    <name evidence="1" type="ORF">FOH10_32970</name>
</gene>
<dbReference type="GeneID" id="80337168"/>
<dbReference type="AlphaFoldDB" id="A0A516NV83"/>
<dbReference type="RefSeq" id="WP_143983555.1">
    <property type="nucleotide sequence ID" value="NZ_CP041695.1"/>
</dbReference>
<dbReference type="Gene3D" id="2.30.30.240">
    <property type="entry name" value="PRC-barrel domain"/>
    <property type="match status" value="1"/>
</dbReference>